<feature type="transmembrane region" description="Helical" evidence="5">
    <location>
        <begin position="109"/>
        <end position="130"/>
    </location>
</feature>
<evidence type="ECO:0000256" key="1">
    <source>
        <dbReference type="ARBA" id="ARBA00004141"/>
    </source>
</evidence>
<evidence type="ECO:0000256" key="2">
    <source>
        <dbReference type="ARBA" id="ARBA00022692"/>
    </source>
</evidence>
<keyword evidence="8" id="KW-1185">Reference proteome</keyword>
<keyword evidence="4 5" id="KW-0472">Membrane</keyword>
<dbReference type="AlphaFoldDB" id="A0A1I5CFF4"/>
<keyword evidence="2 5" id="KW-0812">Transmembrane</keyword>
<dbReference type="OrthoDB" id="9814143at2"/>
<feature type="transmembrane region" description="Helical" evidence="5">
    <location>
        <begin position="25"/>
        <end position="45"/>
    </location>
</feature>
<feature type="transmembrane region" description="Helical" evidence="5">
    <location>
        <begin position="57"/>
        <end position="74"/>
    </location>
</feature>
<dbReference type="Proteomes" id="UP000199153">
    <property type="component" value="Unassembled WGS sequence"/>
</dbReference>
<evidence type="ECO:0000259" key="6">
    <source>
        <dbReference type="Pfam" id="PF06271"/>
    </source>
</evidence>
<evidence type="ECO:0000256" key="5">
    <source>
        <dbReference type="SAM" id="Phobius"/>
    </source>
</evidence>
<evidence type="ECO:0000313" key="8">
    <source>
        <dbReference type="Proteomes" id="UP000199153"/>
    </source>
</evidence>
<accession>A0A1I5CFF4</accession>
<evidence type="ECO:0000313" key="7">
    <source>
        <dbReference type="EMBL" id="SFN85740.1"/>
    </source>
</evidence>
<organism evidence="7 8">
    <name type="scientific">Salegentibacter flavus</name>
    <dbReference type="NCBI Taxonomy" id="287099"/>
    <lineage>
        <taxon>Bacteria</taxon>
        <taxon>Pseudomonadati</taxon>
        <taxon>Bacteroidota</taxon>
        <taxon>Flavobacteriia</taxon>
        <taxon>Flavobacteriales</taxon>
        <taxon>Flavobacteriaceae</taxon>
        <taxon>Salegentibacter</taxon>
    </lineage>
</organism>
<keyword evidence="3 5" id="KW-1133">Transmembrane helix</keyword>
<dbReference type="PANTHER" id="PTHR38480">
    <property type="entry name" value="SLR0254 PROTEIN"/>
    <property type="match status" value="1"/>
</dbReference>
<protein>
    <submittedName>
        <fullName evidence="7">Uncharacterized membrane protein YckC, RDD family</fullName>
    </submittedName>
</protein>
<comment type="subcellular location">
    <subcellularLocation>
        <location evidence="1">Membrane</location>
        <topology evidence="1">Multi-pass membrane protein</topology>
    </subcellularLocation>
</comment>
<feature type="domain" description="RDD" evidence="6">
    <location>
        <begin position="18"/>
        <end position="143"/>
    </location>
</feature>
<sequence length="237" mass="26526">MDNFQIETAQNISIRQNVAGIGDRILAFIVDSFLLGVYLILSSFIIAGTGLDSAGEFVYYLILGVPVLLYYLLWESLWNGQTPGKKILQLRVVKMDGSRPEFSNFVIRWLLRLIDISISSGAIAVVSILLNGKGQRLGDIAAGTTVISEKKQIGLENSLGVDIPEDYQPLYPQVSMLKDPDIQEVKNLYRNARINGNHQIILMLSKKLSNLLDIDPQQQPSDFVQQVISDYNYYTGR</sequence>
<dbReference type="STRING" id="287099.SAMN05660413_02833"/>
<evidence type="ECO:0000256" key="3">
    <source>
        <dbReference type="ARBA" id="ARBA00022989"/>
    </source>
</evidence>
<dbReference type="PANTHER" id="PTHR38480:SF1">
    <property type="entry name" value="SLR0254 PROTEIN"/>
    <property type="match status" value="1"/>
</dbReference>
<name>A0A1I5CFF4_9FLAO</name>
<evidence type="ECO:0000256" key="4">
    <source>
        <dbReference type="ARBA" id="ARBA00023136"/>
    </source>
</evidence>
<reference evidence="7 8" key="1">
    <citation type="submission" date="2016-10" db="EMBL/GenBank/DDBJ databases">
        <authorList>
            <person name="de Groot N.N."/>
        </authorList>
    </citation>
    <scope>NUCLEOTIDE SEQUENCE [LARGE SCALE GENOMIC DNA]</scope>
    <source>
        <strain evidence="7 8">DSM 17794</strain>
    </source>
</reference>
<dbReference type="InterPro" id="IPR010432">
    <property type="entry name" value="RDD"/>
</dbReference>
<dbReference type="GO" id="GO:0016020">
    <property type="term" value="C:membrane"/>
    <property type="evidence" value="ECO:0007669"/>
    <property type="project" value="UniProtKB-SubCell"/>
</dbReference>
<dbReference type="Pfam" id="PF06271">
    <property type="entry name" value="RDD"/>
    <property type="match status" value="1"/>
</dbReference>
<gene>
    <name evidence="7" type="ORF">SAMN05660413_02833</name>
</gene>
<proteinExistence type="predicted"/>
<dbReference type="RefSeq" id="WP_093410834.1">
    <property type="nucleotide sequence ID" value="NZ_FOVL01000021.1"/>
</dbReference>
<dbReference type="EMBL" id="FOVL01000021">
    <property type="protein sequence ID" value="SFN85740.1"/>
    <property type="molecule type" value="Genomic_DNA"/>
</dbReference>